<evidence type="ECO:0008006" key="6">
    <source>
        <dbReference type="Google" id="ProtNLM"/>
    </source>
</evidence>
<dbReference type="OrthoDB" id="10012075at2759"/>
<protein>
    <recommendedName>
        <fullName evidence="6">Ig-like domain-containing protein</fullName>
    </recommendedName>
</protein>
<evidence type="ECO:0000256" key="2">
    <source>
        <dbReference type="ARBA" id="ARBA00023157"/>
    </source>
</evidence>
<dbReference type="Proteomes" id="UP000677054">
    <property type="component" value="Unassembled WGS sequence"/>
</dbReference>
<proteinExistence type="predicted"/>
<dbReference type="EMBL" id="LR900630">
    <property type="protein sequence ID" value="CAD7246369.1"/>
    <property type="molecule type" value="Genomic_DNA"/>
</dbReference>
<dbReference type="InterPro" id="IPR036179">
    <property type="entry name" value="Ig-like_dom_sf"/>
</dbReference>
<keyword evidence="2" id="KW-1015">Disulfide bond</keyword>
<dbReference type="PANTHER" id="PTHR12231:SF87">
    <property type="entry name" value="DPR-INTERACTING PROTEIN BETA, ISOFORM C"/>
    <property type="match status" value="1"/>
</dbReference>
<evidence type="ECO:0000313" key="5">
    <source>
        <dbReference type="Proteomes" id="UP000677054"/>
    </source>
</evidence>
<keyword evidence="3" id="KW-0393">Immunoglobulin domain</keyword>
<keyword evidence="5" id="KW-1185">Reference proteome</keyword>
<name>A0A7R9A306_9CRUS</name>
<gene>
    <name evidence="4" type="ORF">DSTB1V02_LOCUS6219</name>
</gene>
<dbReference type="Gene3D" id="2.60.40.10">
    <property type="entry name" value="Immunoglobulins"/>
    <property type="match status" value="1"/>
</dbReference>
<evidence type="ECO:0000256" key="3">
    <source>
        <dbReference type="ARBA" id="ARBA00023319"/>
    </source>
</evidence>
<dbReference type="InterPro" id="IPR013783">
    <property type="entry name" value="Ig-like_fold"/>
</dbReference>
<evidence type="ECO:0000313" key="4">
    <source>
        <dbReference type="EMBL" id="CAD7246369.1"/>
    </source>
</evidence>
<dbReference type="PANTHER" id="PTHR12231">
    <property type="entry name" value="CTX-RELATED TYPE I TRANSMEMBRANE PROTEIN"/>
    <property type="match status" value="1"/>
</dbReference>
<dbReference type="AlphaFoldDB" id="A0A7R9A306"/>
<accession>A0A7R9A306</accession>
<reference evidence="4" key="1">
    <citation type="submission" date="2020-11" db="EMBL/GenBank/DDBJ databases">
        <authorList>
            <person name="Tran Van P."/>
        </authorList>
    </citation>
    <scope>NUCLEOTIDE SEQUENCE</scope>
</reference>
<dbReference type="EMBL" id="CAJPEV010001113">
    <property type="protein sequence ID" value="CAG0890811.1"/>
    <property type="molecule type" value="Genomic_DNA"/>
</dbReference>
<dbReference type="InterPro" id="IPR051170">
    <property type="entry name" value="Neural/epithelial_adhesion"/>
</dbReference>
<evidence type="ECO:0000256" key="1">
    <source>
        <dbReference type="ARBA" id="ARBA00022737"/>
    </source>
</evidence>
<dbReference type="SUPFAM" id="SSF48726">
    <property type="entry name" value="Immunoglobulin"/>
    <property type="match status" value="2"/>
</dbReference>
<organism evidence="4">
    <name type="scientific">Darwinula stevensoni</name>
    <dbReference type="NCBI Taxonomy" id="69355"/>
    <lineage>
        <taxon>Eukaryota</taxon>
        <taxon>Metazoa</taxon>
        <taxon>Ecdysozoa</taxon>
        <taxon>Arthropoda</taxon>
        <taxon>Crustacea</taxon>
        <taxon>Oligostraca</taxon>
        <taxon>Ostracoda</taxon>
        <taxon>Podocopa</taxon>
        <taxon>Podocopida</taxon>
        <taxon>Darwinulocopina</taxon>
        <taxon>Darwinuloidea</taxon>
        <taxon>Darwinulidae</taxon>
        <taxon>Darwinula</taxon>
    </lineage>
</organism>
<keyword evidence="1" id="KW-0677">Repeat</keyword>
<sequence>MRRRRGAVPRHESSRLELAKVTRSEMGGYKCTANNGVPPSVTRTIFLHVHFSPSVRASLQMIGAPVGGRVTLECLVEASPKPLNFWLLGNGESHLFRFRPKFILNKRGEEPRRTFRAENPHSWVGMA</sequence>
<dbReference type="GO" id="GO:0043005">
    <property type="term" value="C:neuron projection"/>
    <property type="evidence" value="ECO:0007669"/>
    <property type="project" value="TreeGrafter"/>
</dbReference>